<name>A0A6C0J2J7_9ZZZZ</name>
<reference evidence="3" key="1">
    <citation type="journal article" date="2020" name="Nature">
        <title>Giant virus diversity and host interactions through global metagenomics.</title>
        <authorList>
            <person name="Schulz F."/>
            <person name="Roux S."/>
            <person name="Paez-Espino D."/>
            <person name="Jungbluth S."/>
            <person name="Walsh D.A."/>
            <person name="Denef V.J."/>
            <person name="McMahon K.D."/>
            <person name="Konstantinidis K.T."/>
            <person name="Eloe-Fadrosh E.A."/>
            <person name="Kyrpides N.C."/>
            <person name="Woyke T."/>
        </authorList>
    </citation>
    <scope>NUCLEOTIDE SEQUENCE</scope>
    <source>
        <strain evidence="3">GVMAG-M-3300025778-1</strain>
    </source>
</reference>
<evidence type="ECO:0000256" key="1">
    <source>
        <dbReference type="SAM" id="MobiDB-lite"/>
    </source>
</evidence>
<proteinExistence type="predicted"/>
<feature type="region of interest" description="Disordered" evidence="1">
    <location>
        <begin position="216"/>
        <end position="248"/>
    </location>
</feature>
<evidence type="ECO:0000313" key="3">
    <source>
        <dbReference type="EMBL" id="QHT99878.1"/>
    </source>
</evidence>
<dbReference type="EMBL" id="MN740318">
    <property type="protein sequence ID" value="QHT99878.1"/>
    <property type="molecule type" value="Genomic_DNA"/>
</dbReference>
<organism evidence="3">
    <name type="scientific">viral metagenome</name>
    <dbReference type="NCBI Taxonomy" id="1070528"/>
    <lineage>
        <taxon>unclassified sequences</taxon>
        <taxon>metagenomes</taxon>
        <taxon>organismal metagenomes</taxon>
    </lineage>
</organism>
<keyword evidence="2" id="KW-0812">Transmembrane</keyword>
<evidence type="ECO:0000256" key="2">
    <source>
        <dbReference type="SAM" id="Phobius"/>
    </source>
</evidence>
<feature type="transmembrane region" description="Helical" evidence="2">
    <location>
        <begin position="20"/>
        <end position="45"/>
    </location>
</feature>
<feature type="transmembrane region" description="Helical" evidence="2">
    <location>
        <begin position="66"/>
        <end position="87"/>
    </location>
</feature>
<protein>
    <submittedName>
        <fullName evidence="3">Uncharacterized protein</fullName>
    </submittedName>
</protein>
<keyword evidence="2" id="KW-1133">Transmembrane helix</keyword>
<accession>A0A6C0J2J7</accession>
<dbReference type="AlphaFoldDB" id="A0A6C0J2J7"/>
<feature type="compositionally biased region" description="Polar residues" evidence="1">
    <location>
        <begin position="226"/>
        <end position="245"/>
    </location>
</feature>
<sequence length="309" mass="33839">MEVPTTVQDFLFPKELWMTIYNFLGPALSTGYTMGSYLIVTYLVFVFCREWYRSYQVTGNAAMFPWGFAVLALILFIFILFCGWMFAPPGGGFKIFGYNIVELSACDGSKEKDAGLCYEKCEADFHGVGPVCWANTFGIGAGTPVGLEPCKPGLTNIGLMCVGWDGCLHKWHTIFGDACIGGPVFQGRLDNGGVCPGPSDFGGDLGAFDGNYQRFKSSADKPDPTPQESTDPVRSQLGKKTSSDMNAVKDKHTERVDGMCYKTCPPGMNHVPGMPYLCMKGDKLSYGRGAGTPPHLAKFLDRAQVWYFL</sequence>
<keyword evidence="2" id="KW-0472">Membrane</keyword>